<dbReference type="SMART" id="SM00320">
    <property type="entry name" value="WD40"/>
    <property type="match status" value="7"/>
</dbReference>
<proteinExistence type="inferred from homology"/>
<keyword evidence="2" id="KW-0268">Exocytosis</keyword>
<evidence type="ECO:0000256" key="5">
    <source>
        <dbReference type="PROSITE-ProRule" id="PRU00221"/>
    </source>
</evidence>
<dbReference type="PRINTS" id="PR00962">
    <property type="entry name" value="LETHAL2GIANT"/>
</dbReference>
<name>A0ABD6EJV1_9BILA</name>
<organism evidence="8 9">
    <name type="scientific">Gnathostoma spinigerum</name>
    <dbReference type="NCBI Taxonomy" id="75299"/>
    <lineage>
        <taxon>Eukaryota</taxon>
        <taxon>Metazoa</taxon>
        <taxon>Ecdysozoa</taxon>
        <taxon>Nematoda</taxon>
        <taxon>Chromadorea</taxon>
        <taxon>Rhabditida</taxon>
        <taxon>Spirurina</taxon>
        <taxon>Gnathostomatomorpha</taxon>
        <taxon>Gnathostomatoidea</taxon>
        <taxon>Gnathostomatidae</taxon>
        <taxon>Gnathostoma</taxon>
    </lineage>
</organism>
<evidence type="ECO:0000256" key="1">
    <source>
        <dbReference type="ARBA" id="ARBA00008070"/>
    </source>
</evidence>
<dbReference type="Proteomes" id="UP001608902">
    <property type="component" value="Unassembled WGS sequence"/>
</dbReference>
<evidence type="ECO:0000313" key="8">
    <source>
        <dbReference type="EMBL" id="MFH4976967.1"/>
    </source>
</evidence>
<evidence type="ECO:0000259" key="7">
    <source>
        <dbReference type="Pfam" id="PF08366"/>
    </source>
</evidence>
<evidence type="ECO:0000256" key="4">
    <source>
        <dbReference type="ARBA" id="ARBA00022737"/>
    </source>
</evidence>
<dbReference type="GO" id="GO:0006887">
    <property type="term" value="P:exocytosis"/>
    <property type="evidence" value="ECO:0007669"/>
    <property type="project" value="UniProtKB-KW"/>
</dbReference>
<evidence type="ECO:0000313" key="9">
    <source>
        <dbReference type="Proteomes" id="UP001608902"/>
    </source>
</evidence>
<comment type="similarity">
    <text evidence="1">Belongs to the WD repeat L(2)GL family.</text>
</comment>
<dbReference type="Pfam" id="PF08366">
    <property type="entry name" value="LLGL"/>
    <property type="match status" value="1"/>
</dbReference>
<dbReference type="PROSITE" id="PS50082">
    <property type="entry name" value="WD_REPEATS_2"/>
    <property type="match status" value="1"/>
</dbReference>
<dbReference type="SUPFAM" id="SSF50978">
    <property type="entry name" value="WD40 repeat-like"/>
    <property type="match status" value="1"/>
</dbReference>
<dbReference type="Gene3D" id="2.130.10.10">
    <property type="entry name" value="YVTN repeat-like/Quinoprotein amine dehydrogenase"/>
    <property type="match status" value="3"/>
</dbReference>
<keyword evidence="9" id="KW-1185">Reference proteome</keyword>
<evidence type="ECO:0000256" key="3">
    <source>
        <dbReference type="ARBA" id="ARBA00022574"/>
    </source>
</evidence>
<evidence type="ECO:0000256" key="2">
    <source>
        <dbReference type="ARBA" id="ARBA00022483"/>
    </source>
</evidence>
<dbReference type="InterPro" id="IPR013577">
    <property type="entry name" value="LLGL2"/>
</dbReference>
<accession>A0ABD6EJV1</accession>
<keyword evidence="4" id="KW-0677">Repeat</keyword>
<comment type="caution">
    <text evidence="8">The sequence shown here is derived from an EMBL/GenBank/DDBJ whole genome shotgun (WGS) entry which is preliminary data.</text>
</comment>
<feature type="repeat" description="WD" evidence="5">
    <location>
        <begin position="228"/>
        <end position="255"/>
    </location>
</feature>
<reference evidence="8 9" key="1">
    <citation type="submission" date="2024-08" db="EMBL/GenBank/DDBJ databases">
        <title>Gnathostoma spinigerum genome.</title>
        <authorList>
            <person name="Gonzalez-Bertolin B."/>
            <person name="Monzon S."/>
            <person name="Zaballos A."/>
            <person name="Jimenez P."/>
            <person name="Dekumyoy P."/>
            <person name="Varona S."/>
            <person name="Cuesta I."/>
            <person name="Sumanam S."/>
            <person name="Adisakwattana P."/>
            <person name="Gasser R.B."/>
            <person name="Hernandez-Gonzalez A."/>
            <person name="Young N.D."/>
            <person name="Perteguer M.J."/>
        </authorList>
    </citation>
    <scope>NUCLEOTIDE SEQUENCE [LARGE SCALE GENOMIC DNA]</scope>
    <source>
        <strain evidence="8">AL3</strain>
        <tissue evidence="8">Liver</tissue>
    </source>
</reference>
<dbReference type="InterPro" id="IPR000664">
    <property type="entry name" value="Lethal2_giant"/>
</dbReference>
<dbReference type="PANTHER" id="PTHR10241">
    <property type="entry name" value="LETHAL 2 GIANT LARVAE PROTEIN"/>
    <property type="match status" value="1"/>
</dbReference>
<dbReference type="InterPro" id="IPR001680">
    <property type="entry name" value="WD40_rpt"/>
</dbReference>
<feature type="compositionally biased region" description="Polar residues" evidence="6">
    <location>
        <begin position="524"/>
        <end position="540"/>
    </location>
</feature>
<dbReference type="PANTHER" id="PTHR10241:SF25">
    <property type="entry name" value="TOMOSYN, ISOFORM C"/>
    <property type="match status" value="1"/>
</dbReference>
<dbReference type="InterPro" id="IPR036322">
    <property type="entry name" value="WD40_repeat_dom_sf"/>
</dbReference>
<sequence length="868" mass="95638">MDRAKKKLASAIDGLRNLHTKCELELEEKVSSEHICLAKIVRHGFPDDPRCIAYDPVQRLIAIGSGHGSVRILGDAGVDCFLKHESDAAVLHLQFIINEGMLIAACRDDLIHLWSFKTKIPELVQSIQINKEQVTCINLPFRSKWLYVGTERGNVYFVNVVTFSMSCYAINWNKAIDLSCRTHPGSVKSIRQCPTDVSKLLIVYEKGVVIVWNVLTKEVDRFQSEYMVRCATWHQDGKQLLFGNADGSLTVWNLKKSGGEMIQRTTPHGAKCRPITQVDWRHTSDGEQLIVFNGGMPQEDGVLPSLTIIKGSRSATVLEMDYPVVAFLPLTSSPYPNVPLHPFAVAVLLKSDLLVVDMNSSGYPCFENANPMDIHESRVTLLEYFSDCPIDLLGALTLVGCKQRRQNFSDKAWPISGGVGRQCATGHQELLLTGHEDGSLKFWQASGETLQILYKLKTGRHFEKSGNIENKDISHAVAGVEMCLDARLLLVASQSGQVTLFRFYKAENAHEIATVNIPNENKGYTNSCADDQVSSSSGSTKELKRQGKALSQESQSSDTSEGSSYEGFIPLKVRGGALRRPAGYQPELVCLIPWRDDSKPEIITAMKINSAYGILAIGTESGLVLVDTMQYTLIYSWSTLELYGRGSIPSCLLRQNSETPSDSIRPSKLLLPDNLIPPEALKQSPSPVSPRSFFGSRPWLLSSDAEDVVSDNQSSICSEVAVSHYSPAFLDRQISLEKAGLPCTATCSVRRVQSEYSKCNSAASSANAFRRTWEYLSFRVPKGQPLDSSAPVPNSNVDSTFVPPVTHSLFENSVLSKANESSVKSQGVLDCIRNASKSIGHSIADKQPGKLMFLRCIVLLSFQICLSS</sequence>
<evidence type="ECO:0000256" key="6">
    <source>
        <dbReference type="SAM" id="MobiDB-lite"/>
    </source>
</evidence>
<dbReference type="EMBL" id="JBGFUD010001963">
    <property type="protein sequence ID" value="MFH4976967.1"/>
    <property type="molecule type" value="Genomic_DNA"/>
</dbReference>
<gene>
    <name evidence="8" type="ORF">AB6A40_003676</name>
</gene>
<feature type="region of interest" description="Disordered" evidence="6">
    <location>
        <begin position="524"/>
        <end position="564"/>
    </location>
</feature>
<dbReference type="Pfam" id="PF00400">
    <property type="entry name" value="WD40"/>
    <property type="match status" value="1"/>
</dbReference>
<protein>
    <recommendedName>
        <fullName evidence="7">Lethal giant larvae homologue 2 domain-containing protein</fullName>
    </recommendedName>
</protein>
<dbReference type="InterPro" id="IPR015943">
    <property type="entry name" value="WD40/YVTN_repeat-like_dom_sf"/>
</dbReference>
<keyword evidence="3 5" id="KW-0853">WD repeat</keyword>
<feature type="domain" description="Lethal giant larvae homologue 2" evidence="7">
    <location>
        <begin position="265"/>
        <end position="364"/>
    </location>
</feature>
<dbReference type="AlphaFoldDB" id="A0ABD6EJV1"/>
<feature type="compositionally biased region" description="Low complexity" evidence="6">
    <location>
        <begin position="551"/>
        <end position="564"/>
    </location>
</feature>